<dbReference type="AlphaFoldDB" id="A0A6A7YC31"/>
<dbReference type="Proteomes" id="UP000441404">
    <property type="component" value="Unassembled WGS sequence"/>
</dbReference>
<sequence length="142" mass="16536">MNSKFSDTLIVNLRVINNTAHELKRIEGTHSGREGSFPPEFSAHSRNVFQFHAAPHFKGDILIEYGVKKTFFETRFAYSIGNEILQFETSFLYAYEKSYLHQSPRVNYFWTHSVIGPGDCNSRLRQHSDVYPYNYAVDFTIE</sequence>
<evidence type="ECO:0000313" key="1">
    <source>
        <dbReference type="EMBL" id="MQT46567.1"/>
    </source>
</evidence>
<evidence type="ECO:0000313" key="2">
    <source>
        <dbReference type="EMBL" id="MQT92181.1"/>
    </source>
</evidence>
<name>A0A6A7YC31_9PSED</name>
<evidence type="ECO:0000313" key="4">
    <source>
        <dbReference type="Proteomes" id="UP000489190"/>
    </source>
</evidence>
<accession>A0A6A7YC31</accession>
<reference evidence="3 4" key="1">
    <citation type="submission" date="2019-10" db="EMBL/GenBank/DDBJ databases">
        <title>Evaluation of single-gene subtyping targets for Pseudomonas.</title>
        <authorList>
            <person name="Reichler S.J."/>
            <person name="Orsi R.H."/>
            <person name="Wiedmann M."/>
            <person name="Martin N.H."/>
            <person name="Murphy S.I."/>
        </authorList>
    </citation>
    <scope>NUCLEOTIDE SEQUENCE [LARGE SCALE GENOMIC DNA]</scope>
    <source>
        <strain evidence="2 4">FSL R10-3254</strain>
        <strain evidence="1 3">FSL R10-3257</strain>
    </source>
</reference>
<proteinExistence type="predicted"/>
<organism evidence="2 4">
    <name type="scientific">Pseudomonas helleri</name>
    <dbReference type="NCBI Taxonomy" id="1608996"/>
    <lineage>
        <taxon>Bacteria</taxon>
        <taxon>Pseudomonadati</taxon>
        <taxon>Pseudomonadota</taxon>
        <taxon>Gammaproteobacteria</taxon>
        <taxon>Pseudomonadales</taxon>
        <taxon>Pseudomonadaceae</taxon>
        <taxon>Pseudomonas</taxon>
    </lineage>
</organism>
<dbReference type="EMBL" id="WIWJ01000010">
    <property type="protein sequence ID" value="MQT46567.1"/>
    <property type="molecule type" value="Genomic_DNA"/>
</dbReference>
<evidence type="ECO:0000313" key="3">
    <source>
        <dbReference type="Proteomes" id="UP000441404"/>
    </source>
</evidence>
<dbReference type="RefSeq" id="WP_153330594.1">
    <property type="nucleotide sequence ID" value="NZ_WIWI01000090.1"/>
</dbReference>
<dbReference type="EMBL" id="WIWI01000090">
    <property type="protein sequence ID" value="MQT92181.1"/>
    <property type="molecule type" value="Genomic_DNA"/>
</dbReference>
<comment type="caution">
    <text evidence="2">The sequence shown here is derived from an EMBL/GenBank/DDBJ whole genome shotgun (WGS) entry which is preliminary data.</text>
</comment>
<gene>
    <name evidence="2" type="ORF">GHO39_24060</name>
    <name evidence="1" type="ORF">GHO40_07470</name>
</gene>
<protein>
    <submittedName>
        <fullName evidence="2">Uncharacterized protein</fullName>
    </submittedName>
</protein>
<dbReference type="Proteomes" id="UP000489190">
    <property type="component" value="Unassembled WGS sequence"/>
</dbReference>